<dbReference type="InterPro" id="IPR036812">
    <property type="entry name" value="NAD(P)_OxRdtase_dom_sf"/>
</dbReference>
<dbReference type="GO" id="GO:0005737">
    <property type="term" value="C:cytoplasm"/>
    <property type="evidence" value="ECO:0007669"/>
    <property type="project" value="TreeGrafter"/>
</dbReference>
<gene>
    <name evidence="3" type="ORF">KSX_53550</name>
</gene>
<dbReference type="GO" id="GO:0016491">
    <property type="term" value="F:oxidoreductase activity"/>
    <property type="evidence" value="ECO:0007669"/>
    <property type="project" value="UniProtKB-KW"/>
</dbReference>
<dbReference type="Gene3D" id="3.20.20.100">
    <property type="entry name" value="NADP-dependent oxidoreductase domain"/>
    <property type="match status" value="1"/>
</dbReference>
<organism evidence="3 4">
    <name type="scientific">Ktedonospora formicarum</name>
    <dbReference type="NCBI Taxonomy" id="2778364"/>
    <lineage>
        <taxon>Bacteria</taxon>
        <taxon>Bacillati</taxon>
        <taxon>Chloroflexota</taxon>
        <taxon>Ktedonobacteria</taxon>
        <taxon>Ktedonobacterales</taxon>
        <taxon>Ktedonobacteraceae</taxon>
        <taxon>Ktedonospora</taxon>
    </lineage>
</organism>
<dbReference type="InterPro" id="IPR023210">
    <property type="entry name" value="NADP_OxRdtase_dom"/>
</dbReference>
<dbReference type="Proteomes" id="UP000612362">
    <property type="component" value="Unassembled WGS sequence"/>
</dbReference>
<dbReference type="SUPFAM" id="SSF51430">
    <property type="entry name" value="NAD(P)-linked oxidoreductase"/>
    <property type="match status" value="1"/>
</dbReference>
<evidence type="ECO:0000313" key="3">
    <source>
        <dbReference type="EMBL" id="GHO47192.1"/>
    </source>
</evidence>
<dbReference type="RefSeq" id="WP_220196479.1">
    <property type="nucleotide sequence ID" value="NZ_BNJF01000002.1"/>
</dbReference>
<comment type="caution">
    <text evidence="3">The sequence shown here is derived from an EMBL/GenBank/DDBJ whole genome shotgun (WGS) entry which is preliminary data.</text>
</comment>
<reference evidence="3" key="1">
    <citation type="submission" date="2020-10" db="EMBL/GenBank/DDBJ databases">
        <title>Taxonomic study of unclassified bacteria belonging to the class Ktedonobacteria.</title>
        <authorList>
            <person name="Yabe S."/>
            <person name="Wang C.M."/>
            <person name="Zheng Y."/>
            <person name="Sakai Y."/>
            <person name="Cavaletti L."/>
            <person name="Monciardini P."/>
            <person name="Donadio S."/>
        </authorList>
    </citation>
    <scope>NUCLEOTIDE SEQUENCE</scope>
    <source>
        <strain evidence="3">SOSP1-1</strain>
    </source>
</reference>
<keyword evidence="1" id="KW-0560">Oxidoreductase</keyword>
<dbReference type="CDD" id="cd19088">
    <property type="entry name" value="AKR_AKR13B1"/>
    <property type="match status" value="1"/>
</dbReference>
<keyword evidence="4" id="KW-1185">Reference proteome</keyword>
<dbReference type="InterPro" id="IPR020471">
    <property type="entry name" value="AKR"/>
</dbReference>
<sequence length="302" mass="32333">MTFPNESANEHHASQAGTMKLGDLTINRLGFGAMRLSTNGMRGPARDPEIGRAVLRHAVELGVNHIDAAAFYHSHDGSVRANTLIREALSPYSPELVIATKVGPLFSESGPVQGSAADLRALVEENLKELGLERLDLVYLRIGMMEPPHGESLAERFEALAAMREEGLIRHLGLSNVDTAHLAEARAIAPVVAVQNHFHIAKRDEVAVLDACTEHGIAFAPFFPLGGGWNTLNDPRQARVAARHGATVSQVALAWLLALSPITLAIPGTGSLTHLEENIAAGSIILTPEDLADLDSTGEERQ</sequence>
<dbReference type="NCBIfam" id="NF007695">
    <property type="entry name" value="PRK10376.1"/>
    <property type="match status" value="1"/>
</dbReference>
<feature type="domain" description="NADP-dependent oxidoreductase" evidence="2">
    <location>
        <begin position="28"/>
        <end position="297"/>
    </location>
</feature>
<protein>
    <submittedName>
        <fullName evidence="3">Oxidoreductase</fullName>
    </submittedName>
</protein>
<proteinExistence type="predicted"/>
<name>A0A8J3HZN4_9CHLR</name>
<dbReference type="EMBL" id="BNJF01000002">
    <property type="protein sequence ID" value="GHO47192.1"/>
    <property type="molecule type" value="Genomic_DNA"/>
</dbReference>
<dbReference type="InterPro" id="IPR050791">
    <property type="entry name" value="Aldo-Keto_reductase"/>
</dbReference>
<evidence type="ECO:0000256" key="1">
    <source>
        <dbReference type="ARBA" id="ARBA00023002"/>
    </source>
</evidence>
<evidence type="ECO:0000259" key="2">
    <source>
        <dbReference type="Pfam" id="PF00248"/>
    </source>
</evidence>
<evidence type="ECO:0000313" key="4">
    <source>
        <dbReference type="Proteomes" id="UP000612362"/>
    </source>
</evidence>
<dbReference type="Pfam" id="PF00248">
    <property type="entry name" value="Aldo_ket_red"/>
    <property type="match status" value="1"/>
</dbReference>
<dbReference type="PRINTS" id="PR00069">
    <property type="entry name" value="ALDKETRDTASE"/>
</dbReference>
<dbReference type="AlphaFoldDB" id="A0A8J3HZN4"/>
<accession>A0A8J3HZN4</accession>
<dbReference type="PANTHER" id="PTHR43625">
    <property type="entry name" value="AFLATOXIN B1 ALDEHYDE REDUCTASE"/>
    <property type="match status" value="1"/>
</dbReference>
<dbReference type="PANTHER" id="PTHR43625:SF40">
    <property type="entry name" value="ALDO-KETO REDUCTASE YAKC [NADP(+)]"/>
    <property type="match status" value="1"/>
</dbReference>